<dbReference type="PATRIC" id="fig|401562.3.peg.1190"/>
<feature type="region of interest" description="Disordered" evidence="1">
    <location>
        <begin position="60"/>
        <end position="149"/>
    </location>
</feature>
<feature type="compositionally biased region" description="Low complexity" evidence="1">
    <location>
        <begin position="69"/>
        <end position="78"/>
    </location>
</feature>
<evidence type="ECO:0000256" key="1">
    <source>
        <dbReference type="SAM" id="MobiDB-lite"/>
    </source>
</evidence>
<protein>
    <submittedName>
        <fullName evidence="2">Uncharacterized protein</fullName>
    </submittedName>
</protein>
<comment type="caution">
    <text evidence="2">The sequence shown here is derived from an EMBL/GenBank/DDBJ whole genome shotgun (WGS) entry which is preliminary data.</text>
</comment>
<dbReference type="EMBL" id="LDPZ01000018">
    <property type="protein sequence ID" value="KTQ96005.1"/>
    <property type="molecule type" value="Genomic_DNA"/>
</dbReference>
<dbReference type="RefSeq" id="WP_058634711.1">
    <property type="nucleotide sequence ID" value="NZ_LDPZ01000018.1"/>
</dbReference>
<proteinExistence type="predicted"/>
<name>A0A175RBI6_9HYPH</name>
<dbReference type="AlphaFoldDB" id="A0A175RBI6"/>
<organism evidence="2 3">
    <name type="scientific">Aureimonas ureilytica</name>
    <dbReference type="NCBI Taxonomy" id="401562"/>
    <lineage>
        <taxon>Bacteria</taxon>
        <taxon>Pseudomonadati</taxon>
        <taxon>Pseudomonadota</taxon>
        <taxon>Alphaproteobacteria</taxon>
        <taxon>Hyphomicrobiales</taxon>
        <taxon>Aurantimonadaceae</taxon>
        <taxon>Aureimonas</taxon>
    </lineage>
</organism>
<reference evidence="2 3" key="1">
    <citation type="journal article" date="2016" name="Front. Microbiol.">
        <title>Genomic Resource of Rice Seed Associated Bacteria.</title>
        <authorList>
            <person name="Midha S."/>
            <person name="Bansal K."/>
            <person name="Sharma S."/>
            <person name="Kumar N."/>
            <person name="Patil P.P."/>
            <person name="Chaudhry V."/>
            <person name="Patil P.B."/>
        </authorList>
    </citation>
    <scope>NUCLEOTIDE SEQUENCE [LARGE SCALE GENOMIC DNA]</scope>
    <source>
        <strain evidence="2 3">NS226</strain>
    </source>
</reference>
<evidence type="ECO:0000313" key="2">
    <source>
        <dbReference type="EMBL" id="KTQ96005.1"/>
    </source>
</evidence>
<evidence type="ECO:0000313" key="3">
    <source>
        <dbReference type="Proteomes" id="UP000078272"/>
    </source>
</evidence>
<dbReference type="Proteomes" id="UP000078272">
    <property type="component" value="Unassembled WGS sequence"/>
</dbReference>
<gene>
    <name evidence="2" type="ORF">NS226_09005</name>
</gene>
<accession>A0A175RBI6</accession>
<sequence>MKDWIGGEIAEVLAFALDGVEGSASGNDAEAAEVADEADGELHAVADDGSVEDGALLVLDEPEGGQPDEATAVEAAPEVAERPADGAEESVAVDDSAAKPAPSSEVAAAPKFRQFQPNRRTIIPGLLSADPSMPTGRPNATPGSHGTTR</sequence>